<feature type="domain" description="Cardiolipin synthase N-terminal" evidence="7">
    <location>
        <begin position="5"/>
        <end position="42"/>
    </location>
</feature>
<evidence type="ECO:0000313" key="9">
    <source>
        <dbReference type="Proteomes" id="UP000663937"/>
    </source>
</evidence>
<dbReference type="InterPro" id="IPR027379">
    <property type="entry name" value="CLS_N"/>
</dbReference>
<accession>A0A8A4ZDJ5</accession>
<evidence type="ECO:0000313" key="8">
    <source>
        <dbReference type="EMBL" id="QTE28963.1"/>
    </source>
</evidence>
<evidence type="ECO:0000256" key="3">
    <source>
        <dbReference type="ARBA" id="ARBA00022692"/>
    </source>
</evidence>
<name>A0A8A4ZDJ5_9MICO</name>
<evidence type="ECO:0000256" key="4">
    <source>
        <dbReference type="ARBA" id="ARBA00022989"/>
    </source>
</evidence>
<keyword evidence="5 6" id="KW-0472">Membrane</keyword>
<evidence type="ECO:0000256" key="2">
    <source>
        <dbReference type="ARBA" id="ARBA00022475"/>
    </source>
</evidence>
<evidence type="ECO:0000256" key="5">
    <source>
        <dbReference type="ARBA" id="ARBA00023136"/>
    </source>
</evidence>
<reference evidence="8" key="1">
    <citation type="submission" date="2021-03" db="EMBL/GenBank/DDBJ databases">
        <title>Pengzhenrongella sicca gen. nov., sp. nov., a new member of suborder Micrococcineae isolated from High-Arctic tundra soil.</title>
        <authorList>
            <person name="Peng F."/>
        </authorList>
    </citation>
    <scope>NUCLEOTIDE SEQUENCE</scope>
    <source>
        <strain evidence="8">LRZ-2</strain>
    </source>
</reference>
<sequence>MEMFSVIIDIFRNDSSSGFAKAIWVLALIFLPVITVLVYLLAKGSSMSERSVRRAYEAQARQEAYIREVATTSSTRAVDPVVQLTQAKALLDAGAISATEFESLKAKTLA</sequence>
<keyword evidence="2" id="KW-1003">Cell membrane</keyword>
<dbReference type="Proteomes" id="UP000663937">
    <property type="component" value="Chromosome"/>
</dbReference>
<protein>
    <submittedName>
        <fullName evidence="8">PLDc N-terminal domain-containing protein</fullName>
    </submittedName>
</protein>
<dbReference type="RefSeq" id="WP_227423218.1">
    <property type="nucleotide sequence ID" value="NZ_CP071868.1"/>
</dbReference>
<comment type="subcellular location">
    <subcellularLocation>
        <location evidence="1">Cell membrane</location>
        <topology evidence="1">Multi-pass membrane protein</topology>
    </subcellularLocation>
</comment>
<dbReference type="EMBL" id="CP071868">
    <property type="protein sequence ID" value="QTE28963.1"/>
    <property type="molecule type" value="Genomic_DNA"/>
</dbReference>
<keyword evidence="4 6" id="KW-1133">Transmembrane helix</keyword>
<keyword evidence="9" id="KW-1185">Reference proteome</keyword>
<evidence type="ECO:0000256" key="6">
    <source>
        <dbReference type="SAM" id="Phobius"/>
    </source>
</evidence>
<dbReference type="Pfam" id="PF13396">
    <property type="entry name" value="PLDc_N"/>
    <property type="match status" value="1"/>
</dbReference>
<dbReference type="KEGG" id="psic:J4E96_16835"/>
<gene>
    <name evidence="8" type="ORF">J4E96_16835</name>
</gene>
<evidence type="ECO:0000256" key="1">
    <source>
        <dbReference type="ARBA" id="ARBA00004651"/>
    </source>
</evidence>
<dbReference type="GO" id="GO:0005886">
    <property type="term" value="C:plasma membrane"/>
    <property type="evidence" value="ECO:0007669"/>
    <property type="project" value="UniProtKB-SubCell"/>
</dbReference>
<proteinExistence type="predicted"/>
<organism evidence="8 9">
    <name type="scientific">Pengzhenrongella sicca</name>
    <dbReference type="NCBI Taxonomy" id="2819238"/>
    <lineage>
        <taxon>Bacteria</taxon>
        <taxon>Bacillati</taxon>
        <taxon>Actinomycetota</taxon>
        <taxon>Actinomycetes</taxon>
        <taxon>Micrococcales</taxon>
        <taxon>Pengzhenrongella</taxon>
    </lineage>
</organism>
<keyword evidence="3 6" id="KW-0812">Transmembrane</keyword>
<dbReference type="AlphaFoldDB" id="A0A8A4ZDJ5"/>
<feature type="transmembrane region" description="Helical" evidence="6">
    <location>
        <begin position="22"/>
        <end position="42"/>
    </location>
</feature>
<evidence type="ECO:0000259" key="7">
    <source>
        <dbReference type="Pfam" id="PF13396"/>
    </source>
</evidence>